<dbReference type="Pfam" id="PF00561">
    <property type="entry name" value="Abhydrolase_1"/>
    <property type="match status" value="1"/>
</dbReference>
<dbReference type="Gene3D" id="3.40.50.1820">
    <property type="entry name" value="alpha/beta hydrolase"/>
    <property type="match status" value="1"/>
</dbReference>
<dbReference type="Pfam" id="PF08386">
    <property type="entry name" value="Abhydrolase_4"/>
    <property type="match status" value="1"/>
</dbReference>
<proteinExistence type="inferred from homology"/>
<evidence type="ECO:0000259" key="4">
    <source>
        <dbReference type="Pfam" id="PF08386"/>
    </source>
</evidence>
<name>A0ABY3N1F3_9GAMM</name>
<keyword evidence="6" id="KW-1185">Reference proteome</keyword>
<accession>A0ABY3N1F3</accession>
<dbReference type="Proteomes" id="UP000815846">
    <property type="component" value="Unassembled WGS sequence"/>
</dbReference>
<feature type="domain" description="AB hydrolase-1" evidence="3">
    <location>
        <begin position="85"/>
        <end position="220"/>
    </location>
</feature>
<evidence type="ECO:0000256" key="1">
    <source>
        <dbReference type="ARBA" id="ARBA00010088"/>
    </source>
</evidence>
<sequence length="487" mass="53633">MILPWKIIKLLVWVLFTVTLSLKFVAVSFASTVLTLENCHLGEIRAQVKCGKLDVPENYSKPNGTKISINFAVLPAIDNSEYKTPLMFLAGGPGQAAVELATALNRVFREVRKTRDIILVDQRGTGESSALACDLEAIDNVYSALSDALTPEEIKDCVAQFKGDVTQYNSENAIRDFDVIRAALGHEKINIYGGSYGTRAGLVFMRMFPESLDSVILDSVGPIEVPIGMFGQSGARSFNLLIENCKKSESCHKAFPDLAQEFQTVKARLGKEPITLDILHPRLGTPTQLVLDDSKFTGNLRFQLYGMRGRSMVPLVIHQAFLGNYQPLIGLMAQNEGEQMVYTGLLFNIVCNEDMPRLSAADKAIDANNDFDGKNSHQAWDMVCPYFPEFRPNEAFYQSVTADIPTLILSGDLDPVTPPSNGEFSAKSLPNSHHIIVENASHTVALTTCANEIVNEFLTSKLPKKLDESCLKDIPQETFMTSVNGVQ</sequence>
<reference evidence="5 6" key="1">
    <citation type="submission" date="2019-08" db="EMBL/GenBank/DDBJ databases">
        <title>Microbe sample from Colwellia echini.</title>
        <authorList>
            <person name="Christiansen L."/>
            <person name="Pathiraja D."/>
            <person name="Schultz-Johansen M."/>
            <person name="Choi I.-G."/>
            <person name="Stougaard P."/>
        </authorList>
    </citation>
    <scope>NUCLEOTIDE SEQUENCE [LARGE SCALE GENOMIC DNA]</scope>
    <source>
        <strain evidence="5 6">A3</strain>
    </source>
</reference>
<dbReference type="InterPro" id="IPR013595">
    <property type="entry name" value="Pept_S33_TAP-like_C"/>
</dbReference>
<dbReference type="InterPro" id="IPR029058">
    <property type="entry name" value="AB_hydrolase_fold"/>
</dbReference>
<dbReference type="PRINTS" id="PR00793">
    <property type="entry name" value="PROAMNOPTASE"/>
</dbReference>
<dbReference type="InterPro" id="IPR000073">
    <property type="entry name" value="AB_hydrolase_1"/>
</dbReference>
<dbReference type="RefSeq" id="WP_101343396.1">
    <property type="nucleotide sequence ID" value="NZ_PJAI02000001.1"/>
</dbReference>
<evidence type="ECO:0000313" key="6">
    <source>
        <dbReference type="Proteomes" id="UP000815846"/>
    </source>
</evidence>
<evidence type="ECO:0000313" key="5">
    <source>
        <dbReference type="EMBL" id="TYK67285.1"/>
    </source>
</evidence>
<dbReference type="EMBL" id="PJAI02000001">
    <property type="protein sequence ID" value="TYK67285.1"/>
    <property type="molecule type" value="Genomic_DNA"/>
</dbReference>
<comment type="similarity">
    <text evidence="1">Belongs to the peptidase S33 family.</text>
</comment>
<dbReference type="InterPro" id="IPR050266">
    <property type="entry name" value="AB_hydrolase_sf"/>
</dbReference>
<comment type="caution">
    <text evidence="5">The sequence shown here is derived from an EMBL/GenBank/DDBJ whole genome shotgun (WGS) entry which is preliminary data.</text>
</comment>
<protein>
    <submittedName>
        <fullName evidence="5">Alpha/beta hydrolase</fullName>
    </submittedName>
</protein>
<dbReference type="PANTHER" id="PTHR43798">
    <property type="entry name" value="MONOACYLGLYCEROL LIPASE"/>
    <property type="match status" value="1"/>
</dbReference>
<evidence type="ECO:0000256" key="2">
    <source>
        <dbReference type="ARBA" id="ARBA00022801"/>
    </source>
</evidence>
<dbReference type="InterPro" id="IPR002410">
    <property type="entry name" value="Peptidase_S33"/>
</dbReference>
<organism evidence="5 6">
    <name type="scientific">Colwellia echini</name>
    <dbReference type="NCBI Taxonomy" id="1982103"/>
    <lineage>
        <taxon>Bacteria</taxon>
        <taxon>Pseudomonadati</taxon>
        <taxon>Pseudomonadota</taxon>
        <taxon>Gammaproteobacteria</taxon>
        <taxon>Alteromonadales</taxon>
        <taxon>Colwelliaceae</taxon>
        <taxon>Colwellia</taxon>
    </lineage>
</organism>
<dbReference type="SUPFAM" id="SSF53474">
    <property type="entry name" value="alpha/beta-Hydrolases"/>
    <property type="match status" value="1"/>
</dbReference>
<dbReference type="GO" id="GO:0016787">
    <property type="term" value="F:hydrolase activity"/>
    <property type="evidence" value="ECO:0007669"/>
    <property type="project" value="UniProtKB-KW"/>
</dbReference>
<keyword evidence="2 5" id="KW-0378">Hydrolase</keyword>
<gene>
    <name evidence="5" type="ORF">CWS31_001820</name>
</gene>
<dbReference type="PANTHER" id="PTHR43798:SF27">
    <property type="entry name" value="HYDROLASE ALPHA_BETA HYDROLASE FOLD FAMILY"/>
    <property type="match status" value="1"/>
</dbReference>
<feature type="domain" description="Peptidase S33 tripeptidyl aminopeptidase-like C-terminal" evidence="4">
    <location>
        <begin position="378"/>
        <end position="470"/>
    </location>
</feature>
<evidence type="ECO:0000259" key="3">
    <source>
        <dbReference type="Pfam" id="PF00561"/>
    </source>
</evidence>